<dbReference type="AlphaFoldDB" id="A0AAN8J9E1"/>
<comment type="caution">
    <text evidence="8">The sequence shown here is derived from an EMBL/GenBank/DDBJ whole genome shotgun (WGS) entry which is preliminary data.</text>
</comment>
<dbReference type="InterPro" id="IPR001841">
    <property type="entry name" value="Znf_RING"/>
</dbReference>
<feature type="region of interest" description="Disordered" evidence="6">
    <location>
        <begin position="564"/>
        <end position="622"/>
    </location>
</feature>
<keyword evidence="2 4" id="KW-0863">Zinc-finger</keyword>
<dbReference type="SUPFAM" id="SSF57850">
    <property type="entry name" value="RING/U-box"/>
    <property type="match status" value="1"/>
</dbReference>
<keyword evidence="3" id="KW-0862">Zinc</keyword>
<evidence type="ECO:0000256" key="2">
    <source>
        <dbReference type="ARBA" id="ARBA00022771"/>
    </source>
</evidence>
<dbReference type="InterPro" id="IPR013083">
    <property type="entry name" value="Znf_RING/FYVE/PHD"/>
</dbReference>
<sequence length="622" mass="69561">MAAESKTRFDKQSTISFTLPISCQICLGKVKQPVLCPNNHVFCSCCMEVWLQRNQQCPACRVDINPGNPIQQIRGGLNHTEDSNERLSNPQMRRARFELLYKEYEDEFEKMAADIHMLQTENDVLKSQLKKEGVRSVNNCGDFTHPNNVDANQMLVLTRKLQDAHKQYERIKQEFNKYKQENNKLKDENVNVNRENERLRVEIANRSPHRYGRYTVATLESKAEAYEKEIKQLNKALERSDKYIEDLEKELESYGHRKNSEKPKAVKDYSDFNRSISDTKSDVEASKRRLFSDKDGFSQKSDFDKTDPVQFALDLYKSSTKSINQENNAVSSTKTLQDKELVIRSESPGQKLGKSSLVINSPQKDRTPKKVQFDLYSQSGNNDSSTSSFDLEKPSPLSLTPSTSMGKLSLSDKNPSSAKKYLNFDENFSKSKPKIPEMTNGYVFAATTRDAISRSSLSQKVVLSDSDLGLDDTGAIKTELDELNISLTPELSDCMKLLNRAEKNVHVSKANGSKMAKNEVQVAGTTSSAPIMPKSLFPENNASSSNHHQQQNFQTFSSLENCQASQSHYPPLTHTSTSAHPSTSAAAKRGGNSSPTGLSFSGTSNSDSFRLEAPAGCSGLAL</sequence>
<dbReference type="InterPro" id="IPR039209">
    <property type="entry name" value="OBI1"/>
</dbReference>
<evidence type="ECO:0000313" key="8">
    <source>
        <dbReference type="EMBL" id="KAK6172987.1"/>
    </source>
</evidence>
<evidence type="ECO:0000256" key="4">
    <source>
        <dbReference type="PROSITE-ProRule" id="PRU00175"/>
    </source>
</evidence>
<feature type="compositionally biased region" description="Low complexity" evidence="6">
    <location>
        <begin position="573"/>
        <end position="587"/>
    </location>
</feature>
<keyword evidence="1" id="KW-0479">Metal-binding</keyword>
<organism evidence="8 9">
    <name type="scientific">Patella caerulea</name>
    <name type="common">Rayed Mediterranean limpet</name>
    <dbReference type="NCBI Taxonomy" id="87958"/>
    <lineage>
        <taxon>Eukaryota</taxon>
        <taxon>Metazoa</taxon>
        <taxon>Spiralia</taxon>
        <taxon>Lophotrochozoa</taxon>
        <taxon>Mollusca</taxon>
        <taxon>Gastropoda</taxon>
        <taxon>Patellogastropoda</taxon>
        <taxon>Patelloidea</taxon>
        <taxon>Patellidae</taxon>
        <taxon>Patella</taxon>
    </lineage>
</organism>
<protein>
    <recommendedName>
        <fullName evidence="7">RING-type domain-containing protein</fullName>
    </recommendedName>
</protein>
<evidence type="ECO:0000256" key="5">
    <source>
        <dbReference type="SAM" id="Coils"/>
    </source>
</evidence>
<accession>A0AAN8J9E1</accession>
<evidence type="ECO:0000259" key="7">
    <source>
        <dbReference type="PROSITE" id="PS50089"/>
    </source>
</evidence>
<evidence type="ECO:0000256" key="3">
    <source>
        <dbReference type="ARBA" id="ARBA00022833"/>
    </source>
</evidence>
<dbReference type="InterPro" id="IPR018957">
    <property type="entry name" value="Znf_C3HC4_RING-type"/>
</dbReference>
<feature type="coiled-coil region" evidence="5">
    <location>
        <begin position="94"/>
        <end position="121"/>
    </location>
</feature>
<dbReference type="GO" id="GO:0006513">
    <property type="term" value="P:protein monoubiquitination"/>
    <property type="evidence" value="ECO:0007669"/>
    <property type="project" value="InterPro"/>
</dbReference>
<evidence type="ECO:0000313" key="9">
    <source>
        <dbReference type="Proteomes" id="UP001347796"/>
    </source>
</evidence>
<gene>
    <name evidence="8" type="ORF">SNE40_016530</name>
</gene>
<reference evidence="8 9" key="1">
    <citation type="submission" date="2024-01" db="EMBL/GenBank/DDBJ databases">
        <title>The genome of the rayed Mediterranean limpet Patella caerulea (Linnaeus, 1758).</title>
        <authorList>
            <person name="Anh-Thu Weber A."/>
            <person name="Halstead-Nussloch G."/>
        </authorList>
    </citation>
    <scope>NUCLEOTIDE SEQUENCE [LARGE SCALE GENOMIC DNA]</scope>
    <source>
        <strain evidence="8">AATW-2023a</strain>
        <tissue evidence="8">Whole specimen</tissue>
    </source>
</reference>
<feature type="region of interest" description="Disordered" evidence="6">
    <location>
        <begin position="516"/>
        <end position="552"/>
    </location>
</feature>
<keyword evidence="9" id="KW-1185">Reference proteome</keyword>
<dbReference type="GO" id="GO:0008270">
    <property type="term" value="F:zinc ion binding"/>
    <property type="evidence" value="ECO:0007669"/>
    <property type="project" value="UniProtKB-KW"/>
</dbReference>
<feature type="region of interest" description="Disordered" evidence="6">
    <location>
        <begin position="340"/>
        <end position="416"/>
    </location>
</feature>
<evidence type="ECO:0000256" key="6">
    <source>
        <dbReference type="SAM" id="MobiDB-lite"/>
    </source>
</evidence>
<feature type="compositionally biased region" description="Low complexity" evidence="6">
    <location>
        <begin position="377"/>
        <end position="404"/>
    </location>
</feature>
<feature type="coiled-coil region" evidence="5">
    <location>
        <begin position="154"/>
        <end position="257"/>
    </location>
</feature>
<proteinExistence type="predicted"/>
<dbReference type="InterPro" id="IPR035691">
    <property type="entry name" value="OBI1_RING-HC"/>
</dbReference>
<feature type="compositionally biased region" description="Polar residues" evidence="6">
    <location>
        <begin position="591"/>
        <end position="608"/>
    </location>
</feature>
<dbReference type="Gene3D" id="3.30.40.10">
    <property type="entry name" value="Zinc/RING finger domain, C3HC4 (zinc finger)"/>
    <property type="match status" value="1"/>
</dbReference>
<feature type="compositionally biased region" description="Low complexity" evidence="6">
    <location>
        <begin position="540"/>
        <end position="552"/>
    </location>
</feature>
<keyword evidence="5" id="KW-0175">Coiled coil</keyword>
<dbReference type="Pfam" id="PF00097">
    <property type="entry name" value="zf-C3HC4"/>
    <property type="match status" value="1"/>
</dbReference>
<dbReference type="PANTHER" id="PTHR14609:SF1">
    <property type="entry name" value="ORC UBIQUITIN LIGASE 1"/>
    <property type="match status" value="1"/>
</dbReference>
<dbReference type="EMBL" id="JAZGQO010000011">
    <property type="protein sequence ID" value="KAK6172987.1"/>
    <property type="molecule type" value="Genomic_DNA"/>
</dbReference>
<evidence type="ECO:0000256" key="1">
    <source>
        <dbReference type="ARBA" id="ARBA00022723"/>
    </source>
</evidence>
<dbReference type="PANTHER" id="PTHR14609">
    <property type="entry name" value="RING FINGER PROTEIN 219"/>
    <property type="match status" value="1"/>
</dbReference>
<dbReference type="GO" id="GO:0004842">
    <property type="term" value="F:ubiquitin-protein transferase activity"/>
    <property type="evidence" value="ECO:0007669"/>
    <property type="project" value="InterPro"/>
</dbReference>
<feature type="domain" description="RING-type" evidence="7">
    <location>
        <begin position="23"/>
        <end position="61"/>
    </location>
</feature>
<dbReference type="PROSITE" id="PS50089">
    <property type="entry name" value="ZF_RING_2"/>
    <property type="match status" value="1"/>
</dbReference>
<feature type="compositionally biased region" description="Basic and acidic residues" evidence="6">
    <location>
        <begin position="363"/>
        <end position="372"/>
    </location>
</feature>
<dbReference type="GO" id="GO:0006275">
    <property type="term" value="P:regulation of DNA replication"/>
    <property type="evidence" value="ECO:0007669"/>
    <property type="project" value="InterPro"/>
</dbReference>
<dbReference type="Proteomes" id="UP001347796">
    <property type="component" value="Unassembled WGS sequence"/>
</dbReference>
<dbReference type="CDD" id="cd16562">
    <property type="entry name" value="RING-HC_RNF219"/>
    <property type="match status" value="1"/>
</dbReference>
<name>A0AAN8J9E1_PATCE</name>